<protein>
    <submittedName>
        <fullName evidence="2">DUF4368 domain-containing protein</fullName>
    </submittedName>
</protein>
<dbReference type="EMBL" id="QXWZ01000001">
    <property type="protein sequence ID" value="NBI77275.1"/>
    <property type="molecule type" value="Genomic_DNA"/>
</dbReference>
<dbReference type="AlphaFoldDB" id="A0A845REL0"/>
<feature type="domain" description="DUF4368" evidence="1">
    <location>
        <begin position="34"/>
        <end position="87"/>
    </location>
</feature>
<dbReference type="Pfam" id="PF14287">
    <property type="entry name" value="DUF4368"/>
    <property type="match status" value="1"/>
</dbReference>
<evidence type="ECO:0000259" key="1">
    <source>
        <dbReference type="Pfam" id="PF14287"/>
    </source>
</evidence>
<dbReference type="InterPro" id="IPR025378">
    <property type="entry name" value="DUF4368"/>
</dbReference>
<proteinExistence type="predicted"/>
<sequence length="117" mass="13500">MNEWYAKDISRKVRSSKKLRGNAGDPCVRAFCKEQFLKAVRKFMEMKTLTPAILHELVERIDVYQTQGRGKNRTQRIVIHYNFIGVLDLPEVEEYPENVVLDSRQGVAIEYLVGKAG</sequence>
<evidence type="ECO:0000313" key="2">
    <source>
        <dbReference type="EMBL" id="NBI77275.1"/>
    </source>
</evidence>
<organism evidence="2 3">
    <name type="scientific">Anaerotruncus colihominis</name>
    <dbReference type="NCBI Taxonomy" id="169435"/>
    <lineage>
        <taxon>Bacteria</taxon>
        <taxon>Bacillati</taxon>
        <taxon>Bacillota</taxon>
        <taxon>Clostridia</taxon>
        <taxon>Eubacteriales</taxon>
        <taxon>Oscillospiraceae</taxon>
        <taxon>Anaerotruncus</taxon>
    </lineage>
</organism>
<dbReference type="RefSeq" id="WP_160208052.1">
    <property type="nucleotide sequence ID" value="NZ_QXWZ01000001.1"/>
</dbReference>
<evidence type="ECO:0000313" key="3">
    <source>
        <dbReference type="Proteomes" id="UP000446348"/>
    </source>
</evidence>
<comment type="caution">
    <text evidence="2">The sequence shown here is derived from an EMBL/GenBank/DDBJ whole genome shotgun (WGS) entry which is preliminary data.</text>
</comment>
<name>A0A845REL0_9FIRM</name>
<reference evidence="2 3" key="1">
    <citation type="submission" date="2018-08" db="EMBL/GenBank/DDBJ databases">
        <title>Murine metabolic-syndrome-specific gut microbial biobank.</title>
        <authorList>
            <person name="Liu C."/>
        </authorList>
    </citation>
    <scope>NUCLEOTIDE SEQUENCE [LARGE SCALE GENOMIC DNA]</scope>
    <source>
        <strain evidence="2 3">X69</strain>
    </source>
</reference>
<dbReference type="Proteomes" id="UP000446348">
    <property type="component" value="Unassembled WGS sequence"/>
</dbReference>
<accession>A0A845REL0</accession>
<dbReference type="OrthoDB" id="1858564at2"/>
<gene>
    <name evidence="2" type="ORF">D3Z39_00015</name>
</gene>